<keyword evidence="2" id="KW-0963">Cytoplasm</keyword>
<evidence type="ECO:0000256" key="9">
    <source>
        <dbReference type="PROSITE-ProRule" id="PRU01215"/>
    </source>
</evidence>
<feature type="zinc finger region" description="RING-Gid-type" evidence="9">
    <location>
        <begin position="340"/>
        <end position="383"/>
    </location>
</feature>
<feature type="domain" description="RING-Gid-type" evidence="12">
    <location>
        <begin position="340"/>
        <end position="383"/>
    </location>
</feature>
<keyword evidence="3" id="KW-0479">Metal-binding</keyword>
<proteinExistence type="inferred from homology"/>
<sequence length="397" mass="43952">MDKAELQLENLRNELSHLQSATDITGKTARVNTGKKSKSKAPAPPIGQSLDALLASIYELRQKAGDGESVSDEDFQTLAKNVGEKKKDIEERQKEVYASLTRMGKLLDKTGPLFISETALDALERTIAMHLFRTSSFNVAHTFMEESYMDTPPTNHDQFVDMHRILTALSHNDFEPALTWCASNRKFLTKRQSTLEFALYRAQFLALLLSPTDPNARQTAIAYSKQHFPALYAEHGPAVRRLLASVLFAQPGLAGSPYADLIQGPDAASLFAREYCAQLGLGEQVPMKVAIDIGGSGALARIEKGRRIMKDSRTEWSSVDELPIEIPLPPQHRYHAVFTCPVSKEQASEANPAMMLECGHVVARESLSKLTKGTANRVKCPYCPIDSDPNRALQVHF</sequence>
<comment type="similarity">
    <text evidence="6">Belongs to the RMD5/GID2 family.</text>
</comment>
<dbReference type="InterPro" id="IPR027370">
    <property type="entry name" value="Znf-RING_euk"/>
</dbReference>
<dbReference type="PANTHER" id="PTHR12170:SF3">
    <property type="entry name" value="GH10162P"/>
    <property type="match status" value="1"/>
</dbReference>
<dbReference type="InterPro" id="IPR006595">
    <property type="entry name" value="CTLH_C"/>
</dbReference>
<dbReference type="CDD" id="cd16652">
    <property type="entry name" value="dRING_Rmd5p-like"/>
    <property type="match status" value="1"/>
</dbReference>
<dbReference type="GO" id="GO:0005634">
    <property type="term" value="C:nucleus"/>
    <property type="evidence" value="ECO:0007669"/>
    <property type="project" value="TreeGrafter"/>
</dbReference>
<dbReference type="Pfam" id="PF10607">
    <property type="entry name" value="CTLH"/>
    <property type="match status" value="1"/>
</dbReference>
<evidence type="ECO:0000313" key="14">
    <source>
        <dbReference type="Proteomes" id="UP000030108"/>
    </source>
</evidence>
<dbReference type="PROSITE" id="PS50897">
    <property type="entry name" value="CTLH"/>
    <property type="match status" value="1"/>
</dbReference>
<organism evidence="13 14">
    <name type="scientific">Rhizoctonia solani AG-3 Rhs1AP</name>
    <dbReference type="NCBI Taxonomy" id="1086054"/>
    <lineage>
        <taxon>Eukaryota</taxon>
        <taxon>Fungi</taxon>
        <taxon>Dikarya</taxon>
        <taxon>Basidiomycota</taxon>
        <taxon>Agaricomycotina</taxon>
        <taxon>Agaricomycetes</taxon>
        <taxon>Cantharellales</taxon>
        <taxon>Ceratobasidiaceae</taxon>
        <taxon>Rhizoctonia</taxon>
    </lineage>
</organism>
<dbReference type="InterPro" id="IPR024964">
    <property type="entry name" value="CTLH/CRA"/>
</dbReference>
<feature type="region of interest" description="Disordered" evidence="10">
    <location>
        <begin position="19"/>
        <end position="46"/>
    </location>
</feature>
<evidence type="ECO:0000256" key="3">
    <source>
        <dbReference type="ARBA" id="ARBA00022723"/>
    </source>
</evidence>
<reference evidence="14" key="1">
    <citation type="journal article" date="2014" name="Genome Announc.">
        <title>Draft genome sequence of the plant-pathogenic soil fungus Rhizoctonia solani anastomosis group 3 strain Rhs1AP.</title>
        <authorList>
            <person name="Cubeta M.A."/>
            <person name="Thomas E."/>
            <person name="Dean R.A."/>
            <person name="Jabaji S."/>
            <person name="Neate S.M."/>
            <person name="Tavantzis S."/>
            <person name="Toda T."/>
            <person name="Vilgalys R."/>
            <person name="Bharathan N."/>
            <person name="Fedorova-Abrams N."/>
            <person name="Pakala S.B."/>
            <person name="Pakala S.M."/>
            <person name="Zafar N."/>
            <person name="Joardar V."/>
            <person name="Losada L."/>
            <person name="Nierman W.C."/>
        </authorList>
    </citation>
    <scope>NUCLEOTIDE SEQUENCE [LARGE SCALE GENOMIC DNA]</scope>
    <source>
        <strain evidence="14">AG-3</strain>
    </source>
</reference>
<evidence type="ECO:0000256" key="4">
    <source>
        <dbReference type="ARBA" id="ARBA00022771"/>
    </source>
</evidence>
<evidence type="ECO:0000256" key="6">
    <source>
        <dbReference type="ARBA" id="ARBA00061136"/>
    </source>
</evidence>
<dbReference type="InterPro" id="IPR037683">
    <property type="entry name" value="Rmd5_dRing"/>
</dbReference>
<keyword evidence="13" id="KW-0436">Ligase</keyword>
<evidence type="ECO:0000259" key="11">
    <source>
        <dbReference type="PROSITE" id="PS50897"/>
    </source>
</evidence>
<dbReference type="GO" id="GO:0016874">
    <property type="term" value="F:ligase activity"/>
    <property type="evidence" value="ECO:0007669"/>
    <property type="project" value="UniProtKB-KW"/>
</dbReference>
<dbReference type="FunFam" id="3.30.40.10:FF:000143">
    <property type="entry name" value="Regulator of gluconeogenesis Rmd5"/>
    <property type="match status" value="1"/>
</dbReference>
<keyword evidence="4 9" id="KW-0863">Zinc-finger</keyword>
<evidence type="ECO:0000256" key="5">
    <source>
        <dbReference type="ARBA" id="ARBA00022833"/>
    </source>
</evidence>
<evidence type="ECO:0000256" key="8">
    <source>
        <dbReference type="ARBA" id="ARBA00080744"/>
    </source>
</evidence>
<dbReference type="Gene3D" id="3.30.40.10">
    <property type="entry name" value="Zinc/RING finger domain, C3HC4 (zinc finger)"/>
    <property type="match status" value="1"/>
</dbReference>
<dbReference type="InterPro" id="IPR044063">
    <property type="entry name" value="ZF_RING_GID"/>
</dbReference>
<dbReference type="EMBL" id="JATN01000286">
    <property type="protein sequence ID" value="EUC67277.1"/>
    <property type="molecule type" value="Genomic_DNA"/>
</dbReference>
<evidence type="ECO:0000256" key="10">
    <source>
        <dbReference type="SAM" id="MobiDB-lite"/>
    </source>
</evidence>
<evidence type="ECO:0000259" key="12">
    <source>
        <dbReference type="PROSITE" id="PS51867"/>
    </source>
</evidence>
<dbReference type="Pfam" id="PF13445">
    <property type="entry name" value="zf-RING_UBOX"/>
    <property type="match status" value="1"/>
</dbReference>
<evidence type="ECO:0000256" key="7">
    <source>
        <dbReference type="ARBA" id="ARBA00075398"/>
    </source>
</evidence>
<evidence type="ECO:0000313" key="13">
    <source>
        <dbReference type="EMBL" id="EUC67277.1"/>
    </source>
</evidence>
<dbReference type="GO" id="GO:0008270">
    <property type="term" value="F:zinc ion binding"/>
    <property type="evidence" value="ECO:0007669"/>
    <property type="project" value="UniProtKB-KW"/>
</dbReference>
<dbReference type="AlphaFoldDB" id="X8JU59"/>
<protein>
    <recommendedName>
        <fullName evidence="8">GID complex catalytic subunit 2</fullName>
    </recommendedName>
    <alternativeName>
        <fullName evidence="7">Glucose-induced degradation protein 2</fullName>
    </alternativeName>
</protein>
<dbReference type="OrthoDB" id="1933281at2759"/>
<comment type="subcellular location">
    <subcellularLocation>
        <location evidence="1">Cytoplasm</location>
    </subcellularLocation>
</comment>
<evidence type="ECO:0000256" key="1">
    <source>
        <dbReference type="ARBA" id="ARBA00004496"/>
    </source>
</evidence>
<dbReference type="GO" id="GO:0005737">
    <property type="term" value="C:cytoplasm"/>
    <property type="evidence" value="ECO:0007669"/>
    <property type="project" value="UniProtKB-SubCell"/>
</dbReference>
<dbReference type="Proteomes" id="UP000030108">
    <property type="component" value="Unassembled WGS sequence"/>
</dbReference>
<feature type="domain" description="CTLH" evidence="11">
    <location>
        <begin position="158"/>
        <end position="215"/>
    </location>
</feature>
<dbReference type="SUPFAM" id="SSF57850">
    <property type="entry name" value="RING/U-box"/>
    <property type="match status" value="1"/>
</dbReference>
<dbReference type="InterPro" id="IPR045098">
    <property type="entry name" value="Fyv10_fam"/>
</dbReference>
<dbReference type="GO" id="GO:0034657">
    <property type="term" value="C:GID complex"/>
    <property type="evidence" value="ECO:0007669"/>
    <property type="project" value="TreeGrafter"/>
</dbReference>
<dbReference type="PROSITE" id="PS51867">
    <property type="entry name" value="ZF_RING_GID"/>
    <property type="match status" value="1"/>
</dbReference>
<evidence type="ECO:0000256" key="2">
    <source>
        <dbReference type="ARBA" id="ARBA00022490"/>
    </source>
</evidence>
<comment type="caution">
    <text evidence="13">The sequence shown here is derived from an EMBL/GenBank/DDBJ whole genome shotgun (WGS) entry which is preliminary data.</text>
</comment>
<dbReference type="GO" id="GO:0061630">
    <property type="term" value="F:ubiquitin protein ligase activity"/>
    <property type="evidence" value="ECO:0007669"/>
    <property type="project" value="InterPro"/>
</dbReference>
<accession>X8JU59</accession>
<gene>
    <name evidence="13" type="ORF">RSOL_501000</name>
</gene>
<dbReference type="InterPro" id="IPR013083">
    <property type="entry name" value="Znf_RING/FYVE/PHD"/>
</dbReference>
<dbReference type="PANTHER" id="PTHR12170">
    <property type="entry name" value="MACROPHAGE ERYTHROBLAST ATTACHER-RELATED"/>
    <property type="match status" value="1"/>
</dbReference>
<keyword evidence="5" id="KW-0862">Zinc</keyword>
<dbReference type="GO" id="GO:0043161">
    <property type="term" value="P:proteasome-mediated ubiquitin-dependent protein catabolic process"/>
    <property type="evidence" value="ECO:0007669"/>
    <property type="project" value="InterPro"/>
</dbReference>
<name>X8JU59_9AGAM</name>